<dbReference type="GeneID" id="106158711"/>
<evidence type="ECO:0000256" key="6">
    <source>
        <dbReference type="ARBA" id="ARBA00022723"/>
    </source>
</evidence>
<dbReference type="InterPro" id="IPR001365">
    <property type="entry name" value="A_deaminase_dom"/>
</dbReference>
<dbReference type="SUPFAM" id="SSF51556">
    <property type="entry name" value="Metallo-dependent hydrolases"/>
    <property type="match status" value="1"/>
</dbReference>
<dbReference type="GO" id="GO:0005829">
    <property type="term" value="C:cytosol"/>
    <property type="evidence" value="ECO:0007669"/>
    <property type="project" value="TreeGrafter"/>
</dbReference>
<dbReference type="GO" id="GO:0046103">
    <property type="term" value="P:inosine biosynthetic process"/>
    <property type="evidence" value="ECO:0007669"/>
    <property type="project" value="TreeGrafter"/>
</dbReference>
<evidence type="ECO:0000256" key="4">
    <source>
        <dbReference type="ARBA" id="ARBA00012784"/>
    </source>
</evidence>
<dbReference type="GO" id="GO:0046872">
    <property type="term" value="F:metal ion binding"/>
    <property type="evidence" value="ECO:0007669"/>
    <property type="project" value="UniProtKB-KW"/>
</dbReference>
<evidence type="ECO:0000313" key="11">
    <source>
        <dbReference type="RefSeq" id="XP_013390246.2"/>
    </source>
</evidence>
<evidence type="ECO:0000256" key="5">
    <source>
        <dbReference type="ARBA" id="ARBA00018099"/>
    </source>
</evidence>
<dbReference type="EC" id="3.5.4.4" evidence="4"/>
<dbReference type="GO" id="GO:0004000">
    <property type="term" value="F:adenosine deaminase activity"/>
    <property type="evidence" value="ECO:0007669"/>
    <property type="project" value="UniProtKB-ARBA"/>
</dbReference>
<dbReference type="NCBIfam" id="TIGR01430">
    <property type="entry name" value="aden_deam"/>
    <property type="match status" value="1"/>
</dbReference>
<keyword evidence="6" id="KW-0479">Metal-binding</keyword>
<comment type="subcellular location">
    <subcellularLocation>
        <location evidence="2">Cell membrane</location>
        <topology evidence="2">Peripheral membrane protein</topology>
        <orientation evidence="2">Extracellular side</orientation>
    </subcellularLocation>
</comment>
<accession>A0A1S3HXF8</accession>
<gene>
    <name evidence="11" type="primary">LOC106158711</name>
</gene>
<keyword evidence="8" id="KW-0862">Zinc</keyword>
<dbReference type="PANTHER" id="PTHR11409">
    <property type="entry name" value="ADENOSINE DEAMINASE"/>
    <property type="match status" value="1"/>
</dbReference>
<comment type="cofactor">
    <cofactor evidence="1">
        <name>Zn(2+)</name>
        <dbReference type="ChEBI" id="CHEBI:29105"/>
    </cofactor>
</comment>
<evidence type="ECO:0000259" key="9">
    <source>
        <dbReference type="Pfam" id="PF00962"/>
    </source>
</evidence>
<dbReference type="InParanoid" id="A0A1S3HXF8"/>
<dbReference type="PANTHER" id="PTHR11409:SF43">
    <property type="entry name" value="ADENOSINE DEAMINASE"/>
    <property type="match status" value="1"/>
</dbReference>
<dbReference type="InterPro" id="IPR006330">
    <property type="entry name" value="Ado/ade_deaminase"/>
</dbReference>
<dbReference type="FunFam" id="3.20.20.140:FF:000057">
    <property type="entry name" value="Adenosine deaminase"/>
    <property type="match status" value="1"/>
</dbReference>
<keyword evidence="7" id="KW-0378">Hydrolase</keyword>
<evidence type="ECO:0000256" key="1">
    <source>
        <dbReference type="ARBA" id="ARBA00001947"/>
    </source>
</evidence>
<evidence type="ECO:0000313" key="10">
    <source>
        <dbReference type="Proteomes" id="UP000085678"/>
    </source>
</evidence>
<proteinExistence type="inferred from homology"/>
<dbReference type="Proteomes" id="UP000085678">
    <property type="component" value="Unplaced"/>
</dbReference>
<evidence type="ECO:0000256" key="3">
    <source>
        <dbReference type="ARBA" id="ARBA00006676"/>
    </source>
</evidence>
<dbReference type="GO" id="GO:0043103">
    <property type="term" value="P:hypoxanthine salvage"/>
    <property type="evidence" value="ECO:0007669"/>
    <property type="project" value="TreeGrafter"/>
</dbReference>
<dbReference type="STRING" id="7574.A0A1S3HXF8"/>
<dbReference type="Gene3D" id="3.20.20.140">
    <property type="entry name" value="Metal-dependent hydrolases"/>
    <property type="match status" value="1"/>
</dbReference>
<reference evidence="11" key="1">
    <citation type="submission" date="2025-08" db="UniProtKB">
        <authorList>
            <consortium name="RefSeq"/>
        </authorList>
    </citation>
    <scope>IDENTIFICATION</scope>
    <source>
        <tissue evidence="11">Gonads</tissue>
    </source>
</reference>
<dbReference type="OrthoDB" id="272271at2759"/>
<dbReference type="GO" id="GO:0006154">
    <property type="term" value="P:adenosine catabolic process"/>
    <property type="evidence" value="ECO:0007669"/>
    <property type="project" value="TreeGrafter"/>
</dbReference>
<dbReference type="GO" id="GO:0009168">
    <property type="term" value="P:purine ribonucleoside monophosphate biosynthetic process"/>
    <property type="evidence" value="ECO:0007669"/>
    <property type="project" value="InterPro"/>
</dbReference>
<evidence type="ECO:0000256" key="7">
    <source>
        <dbReference type="ARBA" id="ARBA00022801"/>
    </source>
</evidence>
<dbReference type="GO" id="GO:0009897">
    <property type="term" value="C:external side of plasma membrane"/>
    <property type="evidence" value="ECO:0007669"/>
    <property type="project" value="TreeGrafter"/>
</dbReference>
<keyword evidence="10" id="KW-1185">Reference proteome</keyword>
<dbReference type="GO" id="GO:0060169">
    <property type="term" value="P:negative regulation of adenosine receptor signaling pathway"/>
    <property type="evidence" value="ECO:0007669"/>
    <property type="project" value="TreeGrafter"/>
</dbReference>
<dbReference type="KEGG" id="lak:106158711"/>
<evidence type="ECO:0000256" key="2">
    <source>
        <dbReference type="ARBA" id="ARBA00004296"/>
    </source>
</evidence>
<name>A0A1S3HXF8_LINAN</name>
<feature type="domain" description="Adenosine deaminase" evidence="9">
    <location>
        <begin position="32"/>
        <end position="371"/>
    </location>
</feature>
<organism evidence="10 11">
    <name type="scientific">Lingula anatina</name>
    <name type="common">Brachiopod</name>
    <name type="synonym">Lingula unguis</name>
    <dbReference type="NCBI Taxonomy" id="7574"/>
    <lineage>
        <taxon>Eukaryota</taxon>
        <taxon>Metazoa</taxon>
        <taxon>Spiralia</taxon>
        <taxon>Lophotrochozoa</taxon>
        <taxon>Brachiopoda</taxon>
        <taxon>Linguliformea</taxon>
        <taxon>Lingulata</taxon>
        <taxon>Lingulida</taxon>
        <taxon>Linguloidea</taxon>
        <taxon>Lingulidae</taxon>
        <taxon>Lingula</taxon>
    </lineage>
</organism>
<dbReference type="PROSITE" id="PS00485">
    <property type="entry name" value="A_DEAMINASE"/>
    <property type="match status" value="1"/>
</dbReference>
<dbReference type="InterPro" id="IPR006650">
    <property type="entry name" value="A/AMP_deam_AS"/>
</dbReference>
<dbReference type="Pfam" id="PF00962">
    <property type="entry name" value="A_deaminase"/>
    <property type="match status" value="1"/>
</dbReference>
<evidence type="ECO:0000256" key="8">
    <source>
        <dbReference type="ARBA" id="ARBA00022833"/>
    </source>
</evidence>
<dbReference type="InterPro" id="IPR032466">
    <property type="entry name" value="Metal_Hydrolase"/>
</dbReference>
<dbReference type="RefSeq" id="XP_013390246.2">
    <property type="nucleotide sequence ID" value="XM_013534792.2"/>
</dbReference>
<sequence>MRSTCRSRNEVKEVVRRKILRPVMDQRRKMKKVDLHVHLDGAVRASTIWDVGKRRNMSLPGSSVEELQEHLTITDRGSLTEFLAVFAIHMPVICGDLEAIERVAYEFCEDCSNDNIIYCEARYCPHLLANDMENPFYADTKGNVSPLEVVKAVNRGLKKGCVDFNIKVKTILCCMRERPEWAQEILDLCLKFKDQGVVAIDLAGDENLDLKDIKSHDEHLRVFQEAEWLGLSRTVHAGENGPAEIVREAVYDMHAQRLGHGYHVLDDETLYKAVREKGVHFEACPVSSHMTGSVSTDWTKHPILRFARDGVNFSVNTDDPLLIGGFLSSEYETCTEKIGLSLEQIRNANLNAARATFLPEDEKQSLLKQLQEDYEKSDSSQGD</sequence>
<protein>
    <recommendedName>
        <fullName evidence="5">Adenosine deaminase</fullName>
        <ecNumber evidence="4">3.5.4.4</ecNumber>
    </recommendedName>
</protein>
<comment type="similarity">
    <text evidence="3">Belongs to the metallo-dependent hydrolases superfamily. Adenosine and AMP deaminases family.</text>
</comment>
<dbReference type="AlphaFoldDB" id="A0A1S3HXF8"/>